<dbReference type="NCBIfam" id="TIGR00738">
    <property type="entry name" value="rrf2_super"/>
    <property type="match status" value="1"/>
</dbReference>
<dbReference type="Proteomes" id="UP000034333">
    <property type="component" value="Unassembled WGS sequence"/>
</dbReference>
<dbReference type="SUPFAM" id="SSF46785">
    <property type="entry name" value="Winged helix' DNA-binding domain"/>
    <property type="match status" value="1"/>
</dbReference>
<dbReference type="GO" id="GO:0003700">
    <property type="term" value="F:DNA-binding transcription factor activity"/>
    <property type="evidence" value="ECO:0007669"/>
    <property type="project" value="TreeGrafter"/>
</dbReference>
<dbReference type="Pfam" id="PF02082">
    <property type="entry name" value="Rrf2"/>
    <property type="match status" value="1"/>
</dbReference>
<dbReference type="GO" id="GO:0005829">
    <property type="term" value="C:cytosol"/>
    <property type="evidence" value="ECO:0007669"/>
    <property type="project" value="TreeGrafter"/>
</dbReference>
<dbReference type="AlphaFoldDB" id="A0A0G0KGL1"/>
<evidence type="ECO:0000313" key="1">
    <source>
        <dbReference type="EMBL" id="KKQ39726.1"/>
    </source>
</evidence>
<sequence length="131" mass="14744">MLTLRKETDYALQLLKLLSLHTEKYVSLKQASVVSGISFLFLQKIARKLRQAKLIEAEQGVSGGYKLIVSPKKISLRKIVEIMEGSCGLLSCQCSSKTICANEKKCTVMKKFKKINTEVVKIFDKMKLSDL</sequence>
<dbReference type="PANTHER" id="PTHR33221:SF2">
    <property type="entry name" value="TRANSCRIPTIONAL REGULATOR"/>
    <property type="match status" value="1"/>
</dbReference>
<gene>
    <name evidence="1" type="ORF">US58_C0029G0004</name>
</gene>
<comment type="caution">
    <text evidence="1">The sequence shown here is derived from an EMBL/GenBank/DDBJ whole genome shotgun (WGS) entry which is preliminary data.</text>
</comment>
<dbReference type="PANTHER" id="PTHR33221">
    <property type="entry name" value="WINGED HELIX-TURN-HELIX TRANSCRIPTIONAL REGULATOR, RRF2 FAMILY"/>
    <property type="match status" value="1"/>
</dbReference>
<protein>
    <submittedName>
        <fullName evidence="1">Transcriptional regulator, BadM/Rrf2 family</fullName>
    </submittedName>
</protein>
<reference evidence="1 2" key="1">
    <citation type="journal article" date="2015" name="Nature">
        <title>rRNA introns, odd ribosomes, and small enigmatic genomes across a large radiation of phyla.</title>
        <authorList>
            <person name="Brown C.T."/>
            <person name="Hug L.A."/>
            <person name="Thomas B.C."/>
            <person name="Sharon I."/>
            <person name="Castelle C.J."/>
            <person name="Singh A."/>
            <person name="Wilkins M.J."/>
            <person name="Williams K.H."/>
            <person name="Banfield J.F."/>
        </authorList>
    </citation>
    <scope>NUCLEOTIDE SEQUENCE [LARGE SCALE GENOMIC DNA]</scope>
</reference>
<accession>A0A0G0KGL1</accession>
<dbReference type="InterPro" id="IPR036390">
    <property type="entry name" value="WH_DNA-bd_sf"/>
</dbReference>
<dbReference type="PROSITE" id="PS51197">
    <property type="entry name" value="HTH_RRF2_2"/>
    <property type="match status" value="1"/>
</dbReference>
<organism evidence="1 2">
    <name type="scientific">Candidatus Magasanikbacteria bacterium GW2011_GWA2_37_8</name>
    <dbReference type="NCBI Taxonomy" id="1619036"/>
    <lineage>
        <taxon>Bacteria</taxon>
        <taxon>Candidatus Magasanikiibacteriota</taxon>
    </lineage>
</organism>
<dbReference type="Gene3D" id="1.10.10.10">
    <property type="entry name" value="Winged helix-like DNA-binding domain superfamily/Winged helix DNA-binding domain"/>
    <property type="match status" value="1"/>
</dbReference>
<dbReference type="EMBL" id="LBTN01000029">
    <property type="protein sequence ID" value="KKQ39726.1"/>
    <property type="molecule type" value="Genomic_DNA"/>
</dbReference>
<proteinExistence type="predicted"/>
<dbReference type="InterPro" id="IPR000944">
    <property type="entry name" value="Tscrpt_reg_Rrf2"/>
</dbReference>
<name>A0A0G0KGL1_9BACT</name>
<dbReference type="InterPro" id="IPR036388">
    <property type="entry name" value="WH-like_DNA-bd_sf"/>
</dbReference>
<evidence type="ECO:0000313" key="2">
    <source>
        <dbReference type="Proteomes" id="UP000034333"/>
    </source>
</evidence>
<dbReference type="STRING" id="1619036.US58_C0029G0004"/>